<keyword evidence="2" id="KW-0560">Oxidoreductase</keyword>
<name>A0A918CDV9_9DEIO</name>
<dbReference type="Gene3D" id="3.40.50.720">
    <property type="entry name" value="NAD(P)-binding Rossmann-like Domain"/>
    <property type="match status" value="1"/>
</dbReference>
<accession>A0A918CDV9</accession>
<evidence type="ECO:0000256" key="1">
    <source>
        <dbReference type="ARBA" id="ARBA00006484"/>
    </source>
</evidence>
<dbReference type="InterPro" id="IPR036291">
    <property type="entry name" value="NAD(P)-bd_dom_sf"/>
</dbReference>
<organism evidence="3 4">
    <name type="scientific">Deinococcus ruber</name>
    <dbReference type="NCBI Taxonomy" id="1848197"/>
    <lineage>
        <taxon>Bacteria</taxon>
        <taxon>Thermotogati</taxon>
        <taxon>Deinococcota</taxon>
        <taxon>Deinococci</taxon>
        <taxon>Deinococcales</taxon>
        <taxon>Deinococcaceae</taxon>
        <taxon>Deinococcus</taxon>
    </lineage>
</organism>
<dbReference type="PANTHER" id="PTHR43008:SF4">
    <property type="entry name" value="CHAIN DEHYDROGENASE, PUTATIVE (AFU_ORTHOLOGUE AFUA_4G08710)-RELATED"/>
    <property type="match status" value="1"/>
</dbReference>
<dbReference type="InterPro" id="IPR002347">
    <property type="entry name" value="SDR_fam"/>
</dbReference>
<proteinExistence type="inferred from homology"/>
<dbReference type="SUPFAM" id="SSF51735">
    <property type="entry name" value="NAD(P)-binding Rossmann-fold domains"/>
    <property type="match status" value="1"/>
</dbReference>
<dbReference type="NCBIfam" id="NF005395">
    <property type="entry name" value="PRK06940.1"/>
    <property type="match status" value="1"/>
</dbReference>
<dbReference type="CDD" id="cd05233">
    <property type="entry name" value="SDR_c"/>
    <property type="match status" value="1"/>
</dbReference>
<dbReference type="Pfam" id="PF13561">
    <property type="entry name" value="adh_short_C2"/>
    <property type="match status" value="1"/>
</dbReference>
<dbReference type="PRINTS" id="PR00081">
    <property type="entry name" value="GDHRDH"/>
</dbReference>
<dbReference type="GO" id="GO:0050664">
    <property type="term" value="F:oxidoreductase activity, acting on NAD(P)H, oxygen as acceptor"/>
    <property type="evidence" value="ECO:0007669"/>
    <property type="project" value="TreeGrafter"/>
</dbReference>
<sequence length="349" mass="36705">MAVERAAPDAGMVGNKLQRDMEAVLAEDHFTSGEQQLTVSPDILSLGHAFECKAFKTGVSVRFVLSWRYPIRRHTMTERSQDVIVITGLGGMGLAIARRLGSGRHLVLADYAQDLLDRVAETLRGEGHRLDTIQVDVADGASVEQLAHHAAALGTLRAIIHTAGVSPVQASPERVVQVDVLGTAHILDAFLPFVSPGTVAVCIASMAGTLVPLPPEIERAFAAAPTSELAHLPILDPQHLDPGAAYSIAKRANQLRVIGASIPWGRRGGRVVSVSPGIISTPMGQAELQGPHGDAMRATIEASGTRRIGTPDDIASAVEFLISPQASFITGTDVLVDGGAIAAARFAQS</sequence>
<dbReference type="EMBL" id="BMQL01000021">
    <property type="protein sequence ID" value="GGR17668.1"/>
    <property type="molecule type" value="Genomic_DNA"/>
</dbReference>
<dbReference type="PANTHER" id="PTHR43008">
    <property type="entry name" value="BENZIL REDUCTASE"/>
    <property type="match status" value="1"/>
</dbReference>
<reference evidence="3" key="1">
    <citation type="journal article" date="2014" name="Int. J. Syst. Evol. Microbiol.">
        <title>Complete genome sequence of Corynebacterium casei LMG S-19264T (=DSM 44701T), isolated from a smear-ripened cheese.</title>
        <authorList>
            <consortium name="US DOE Joint Genome Institute (JGI-PGF)"/>
            <person name="Walter F."/>
            <person name="Albersmeier A."/>
            <person name="Kalinowski J."/>
            <person name="Ruckert C."/>
        </authorList>
    </citation>
    <scope>NUCLEOTIDE SEQUENCE</scope>
    <source>
        <strain evidence="3">JCM 31311</strain>
    </source>
</reference>
<comment type="caution">
    <text evidence="3">The sequence shown here is derived from an EMBL/GenBank/DDBJ whole genome shotgun (WGS) entry which is preliminary data.</text>
</comment>
<reference evidence="3" key="2">
    <citation type="submission" date="2020-09" db="EMBL/GenBank/DDBJ databases">
        <authorList>
            <person name="Sun Q."/>
            <person name="Ohkuma M."/>
        </authorList>
    </citation>
    <scope>NUCLEOTIDE SEQUENCE</scope>
    <source>
        <strain evidence="3">JCM 31311</strain>
    </source>
</reference>
<gene>
    <name evidence="3" type="ORF">GCM10008957_32960</name>
</gene>
<dbReference type="AlphaFoldDB" id="A0A918CDV9"/>
<evidence type="ECO:0000256" key="2">
    <source>
        <dbReference type="ARBA" id="ARBA00023002"/>
    </source>
</evidence>
<evidence type="ECO:0000313" key="4">
    <source>
        <dbReference type="Proteomes" id="UP000603865"/>
    </source>
</evidence>
<dbReference type="Pfam" id="PF00106">
    <property type="entry name" value="adh_short"/>
    <property type="match status" value="1"/>
</dbReference>
<comment type="similarity">
    <text evidence="1">Belongs to the short-chain dehydrogenases/reductases (SDR) family.</text>
</comment>
<keyword evidence="4" id="KW-1185">Reference proteome</keyword>
<protein>
    <submittedName>
        <fullName evidence="3">Short-chain dehydrogenase/reductas</fullName>
    </submittedName>
</protein>
<evidence type="ECO:0000313" key="3">
    <source>
        <dbReference type="EMBL" id="GGR17668.1"/>
    </source>
</evidence>
<dbReference type="Proteomes" id="UP000603865">
    <property type="component" value="Unassembled WGS sequence"/>
</dbReference>